<feature type="compositionally biased region" description="Basic and acidic residues" evidence="3">
    <location>
        <begin position="62"/>
        <end position="71"/>
    </location>
</feature>
<organism evidence="5 6">
    <name type="scientific">Phytophthora oleae</name>
    <dbReference type="NCBI Taxonomy" id="2107226"/>
    <lineage>
        <taxon>Eukaryota</taxon>
        <taxon>Sar</taxon>
        <taxon>Stramenopiles</taxon>
        <taxon>Oomycota</taxon>
        <taxon>Peronosporomycetes</taxon>
        <taxon>Peronosporales</taxon>
        <taxon>Peronosporaceae</taxon>
        <taxon>Phytophthora</taxon>
    </lineage>
</organism>
<protein>
    <recommendedName>
        <fullName evidence="4">Histone RNA hairpin-binding protein RNA-binding domain-containing protein</fullName>
    </recommendedName>
</protein>
<feature type="region of interest" description="Disordered" evidence="3">
    <location>
        <begin position="1"/>
        <end position="80"/>
    </location>
</feature>
<feature type="region of interest" description="Disordered" evidence="3">
    <location>
        <begin position="162"/>
        <end position="217"/>
    </location>
</feature>
<dbReference type="EMBL" id="JBIMZQ010000019">
    <property type="protein sequence ID" value="KAL3665880.1"/>
    <property type="molecule type" value="Genomic_DNA"/>
</dbReference>
<comment type="similarity">
    <text evidence="1">Belongs to the SLBP family.</text>
</comment>
<keyword evidence="6" id="KW-1185">Reference proteome</keyword>
<dbReference type="AlphaFoldDB" id="A0ABD3FG18"/>
<name>A0ABD3FG18_9STRA</name>
<dbReference type="GO" id="GO:0005634">
    <property type="term" value="C:nucleus"/>
    <property type="evidence" value="ECO:0007669"/>
    <property type="project" value="UniProtKB-ARBA"/>
</dbReference>
<dbReference type="FunFam" id="1.10.8.1120:FF:000001">
    <property type="entry name" value="Histone RNA hairpin-binding protein-like"/>
    <property type="match status" value="1"/>
</dbReference>
<sequence>MKRASDAMDGGEARGYHNSKHDWEQTNHKRMRHGERGSTDSNSKANGSGNCIAKVPTVKTLANEKETDPHRLAQRQKQIDYGKNTIGYDRYCAKVPRHQRRPRKHPMTPDKTMRIGKKGFDGIIRKWRQALHEYDPPELAEVIKTVDAENSVAAAACAALKAGQGTGETTTSLSSSTTSMEPELGNKEEAQIPSRSIYENFDEDNFDGDNDSDDDLL</sequence>
<evidence type="ECO:0000256" key="1">
    <source>
        <dbReference type="ARBA" id="ARBA00006151"/>
    </source>
</evidence>
<evidence type="ECO:0000256" key="3">
    <source>
        <dbReference type="SAM" id="MobiDB-lite"/>
    </source>
</evidence>
<reference evidence="5 6" key="1">
    <citation type="submission" date="2024-09" db="EMBL/GenBank/DDBJ databases">
        <title>Genome sequencing and assembly of Phytophthora oleae, isolate VK10A, causative agent of rot of olive drupes.</title>
        <authorList>
            <person name="Conti Taguali S."/>
            <person name="Riolo M."/>
            <person name="La Spada F."/>
            <person name="Cacciola S.O."/>
            <person name="Dionisio G."/>
        </authorList>
    </citation>
    <scope>NUCLEOTIDE SEQUENCE [LARGE SCALE GENOMIC DNA]</scope>
    <source>
        <strain evidence="5 6">VK10A</strain>
    </source>
</reference>
<feature type="compositionally biased region" description="Low complexity" evidence="3">
    <location>
        <begin position="169"/>
        <end position="179"/>
    </location>
</feature>
<feature type="compositionally biased region" description="Basic and acidic residues" evidence="3">
    <location>
        <begin position="1"/>
        <end position="27"/>
    </location>
</feature>
<evidence type="ECO:0000313" key="6">
    <source>
        <dbReference type="Proteomes" id="UP001632037"/>
    </source>
</evidence>
<feature type="domain" description="Histone RNA hairpin-binding protein RNA-binding" evidence="4">
    <location>
        <begin position="67"/>
        <end position="136"/>
    </location>
</feature>
<feature type="compositionally biased region" description="Acidic residues" evidence="3">
    <location>
        <begin position="200"/>
        <end position="217"/>
    </location>
</feature>
<dbReference type="Pfam" id="PF15247">
    <property type="entry name" value="SLBP_RNA_bind"/>
    <property type="match status" value="1"/>
</dbReference>
<dbReference type="PANTHER" id="PTHR17408:SF0">
    <property type="entry name" value="HISTONE RNA HAIRPIN-BINDING PROTEIN"/>
    <property type="match status" value="1"/>
</dbReference>
<comment type="caution">
    <text evidence="5">The sequence shown here is derived from an EMBL/GenBank/DDBJ whole genome shotgun (WGS) entry which is preliminary data.</text>
</comment>
<evidence type="ECO:0000259" key="4">
    <source>
        <dbReference type="Pfam" id="PF15247"/>
    </source>
</evidence>
<evidence type="ECO:0000256" key="2">
    <source>
        <dbReference type="ARBA" id="ARBA00022884"/>
    </source>
</evidence>
<proteinExistence type="inferred from homology"/>
<dbReference type="InterPro" id="IPR026502">
    <property type="entry name" value="SLBP1/SLBP2"/>
</dbReference>
<dbReference type="GO" id="GO:0003729">
    <property type="term" value="F:mRNA binding"/>
    <property type="evidence" value="ECO:0007669"/>
    <property type="project" value="UniProtKB-ARBA"/>
</dbReference>
<dbReference type="PANTHER" id="PTHR17408">
    <property type="entry name" value="HISTONE RNA HAIRPIN-BINDING PROTEIN"/>
    <property type="match status" value="1"/>
</dbReference>
<dbReference type="InterPro" id="IPR038294">
    <property type="entry name" value="SLBP_RNA_bind_sf"/>
</dbReference>
<gene>
    <name evidence="5" type="ORF">V7S43_009304</name>
</gene>
<dbReference type="InterPro" id="IPR029344">
    <property type="entry name" value="SLBP_RNA_bind"/>
</dbReference>
<keyword evidence="2" id="KW-0694">RNA-binding</keyword>
<dbReference type="Gene3D" id="1.10.8.1120">
    <property type="entry name" value="Histone RNA hairpin-binding protein RNA-binding domain"/>
    <property type="match status" value="1"/>
</dbReference>
<feature type="compositionally biased region" description="Polar residues" evidence="3">
    <location>
        <begin position="39"/>
        <end position="49"/>
    </location>
</feature>
<evidence type="ECO:0000313" key="5">
    <source>
        <dbReference type="EMBL" id="KAL3665880.1"/>
    </source>
</evidence>
<dbReference type="Proteomes" id="UP001632037">
    <property type="component" value="Unassembled WGS sequence"/>
</dbReference>
<accession>A0ABD3FG18</accession>